<dbReference type="SUPFAM" id="SSF50630">
    <property type="entry name" value="Acid proteases"/>
    <property type="match status" value="1"/>
</dbReference>
<evidence type="ECO:0000313" key="2">
    <source>
        <dbReference type="Proteomes" id="UP001160148"/>
    </source>
</evidence>
<dbReference type="EMBL" id="CARXXK010000004">
    <property type="protein sequence ID" value="CAI6366500.1"/>
    <property type="molecule type" value="Genomic_DNA"/>
</dbReference>
<sequence>MIDTKLCALTDYACVCKRRHHGLLHKDLSTSDPSSKVPKVAMFVSHQNQLPSVVLATALLHVQDVAESPQMVRALIDGGSQISAISAHCCQRLGLRAAKWTLPFTGLSELPVPSVLGIVDLHIIQPRDSSQSSMPVRVGYYLP</sequence>
<dbReference type="AlphaFoldDB" id="A0AAV0XDH1"/>
<dbReference type="Proteomes" id="UP001160148">
    <property type="component" value="Unassembled WGS sequence"/>
</dbReference>
<evidence type="ECO:0000313" key="1">
    <source>
        <dbReference type="EMBL" id="CAI6366500.1"/>
    </source>
</evidence>
<protein>
    <recommendedName>
        <fullName evidence="3">Peptidase aspartic putative domain-containing protein</fullName>
    </recommendedName>
</protein>
<gene>
    <name evidence="1" type="ORF">MEUPH1_LOCUS21081</name>
</gene>
<organism evidence="1 2">
    <name type="scientific">Macrosiphum euphorbiae</name>
    <name type="common">potato aphid</name>
    <dbReference type="NCBI Taxonomy" id="13131"/>
    <lineage>
        <taxon>Eukaryota</taxon>
        <taxon>Metazoa</taxon>
        <taxon>Ecdysozoa</taxon>
        <taxon>Arthropoda</taxon>
        <taxon>Hexapoda</taxon>
        <taxon>Insecta</taxon>
        <taxon>Pterygota</taxon>
        <taxon>Neoptera</taxon>
        <taxon>Paraneoptera</taxon>
        <taxon>Hemiptera</taxon>
        <taxon>Sternorrhyncha</taxon>
        <taxon>Aphidomorpha</taxon>
        <taxon>Aphidoidea</taxon>
        <taxon>Aphididae</taxon>
        <taxon>Macrosiphini</taxon>
        <taxon>Macrosiphum</taxon>
    </lineage>
</organism>
<accession>A0AAV0XDH1</accession>
<reference evidence="1 2" key="1">
    <citation type="submission" date="2023-01" db="EMBL/GenBank/DDBJ databases">
        <authorList>
            <person name="Whitehead M."/>
        </authorList>
    </citation>
    <scope>NUCLEOTIDE SEQUENCE [LARGE SCALE GENOMIC DNA]</scope>
</reference>
<dbReference type="InterPro" id="IPR021109">
    <property type="entry name" value="Peptidase_aspartic_dom_sf"/>
</dbReference>
<proteinExistence type="predicted"/>
<keyword evidence="2" id="KW-1185">Reference proteome</keyword>
<comment type="caution">
    <text evidence="1">The sequence shown here is derived from an EMBL/GenBank/DDBJ whole genome shotgun (WGS) entry which is preliminary data.</text>
</comment>
<evidence type="ECO:0008006" key="3">
    <source>
        <dbReference type="Google" id="ProtNLM"/>
    </source>
</evidence>
<name>A0AAV0XDH1_9HEMI</name>